<keyword evidence="3" id="KW-0067">ATP-binding</keyword>
<dbReference type="PROSITE" id="PS50862">
    <property type="entry name" value="AA_TRNA_LIGASE_II"/>
    <property type="match status" value="1"/>
</dbReference>
<dbReference type="InterPro" id="IPR006195">
    <property type="entry name" value="aa-tRNA-synth_II"/>
</dbReference>
<evidence type="ECO:0000256" key="4">
    <source>
        <dbReference type="SAM" id="MobiDB-lite"/>
    </source>
</evidence>
<dbReference type="InterPro" id="IPR018149">
    <property type="entry name" value="Lys-tRNA-synth_II_C"/>
</dbReference>
<keyword evidence="6" id="KW-0030">Aminoacyl-tRNA synthetase</keyword>
<feature type="region of interest" description="Disordered" evidence="4">
    <location>
        <begin position="1"/>
        <end position="28"/>
    </location>
</feature>
<feature type="domain" description="Aminoacyl-transfer RNA synthetases class-II family profile" evidence="5">
    <location>
        <begin position="37"/>
        <end position="339"/>
    </location>
</feature>
<evidence type="ECO:0000259" key="5">
    <source>
        <dbReference type="PROSITE" id="PS50862"/>
    </source>
</evidence>
<dbReference type="PRINTS" id="PR00982">
    <property type="entry name" value="TRNASYNTHLYS"/>
</dbReference>
<evidence type="ECO:0000256" key="3">
    <source>
        <dbReference type="ARBA" id="ARBA00022840"/>
    </source>
</evidence>
<comment type="caution">
    <text evidence="6">The sequence shown here is derived from an EMBL/GenBank/DDBJ whole genome shotgun (WGS) entry which is preliminary data.</text>
</comment>
<sequence length="354" mass="39555">MSIPATTQRTAPASSASFSGGEDPDHIRDRLPFLHRRSMMQRGVRAFLEARGHMEVETPYAVPTPGEEVHLHPFHTVRETPQGQQEDLFLHTSPEFAMKRIVAATGLPVFQFARVWRNGERSGLHAPEFTMLEWYHPGLGLSGLMDETEALMKAVLPPVLNHPGSAGTQDTLDLTQPFEHLTMKEAFQRHAGIDLLPTEGDAQALAVAAGCPLRDGENWEDLFFRLLLERIEPAIGRTRPTFLTHWPASQAALACRDPANPQVALRFELYAAGMELANAFEELTDATEQRTRFHADRVARRSLYPQRPDWPMDEALLRALPQMPPCSGIALGFDRLVMLACGTSRIQDVLWISV</sequence>
<dbReference type="RefSeq" id="WP_254909377.1">
    <property type="nucleotide sequence ID" value="NZ_JOOZ01000056.1"/>
</dbReference>
<dbReference type="GO" id="GO:0004824">
    <property type="term" value="F:lysine-tRNA ligase activity"/>
    <property type="evidence" value="ECO:0007669"/>
    <property type="project" value="InterPro"/>
</dbReference>
<evidence type="ECO:0000256" key="2">
    <source>
        <dbReference type="ARBA" id="ARBA00022741"/>
    </source>
</evidence>
<keyword evidence="2" id="KW-0547">Nucleotide-binding</keyword>
<dbReference type="PANTHER" id="PTHR42918">
    <property type="entry name" value="LYSYL-TRNA SYNTHETASE"/>
    <property type="match status" value="1"/>
</dbReference>
<dbReference type="AlphaFoldDB" id="A0A252EH78"/>
<dbReference type="GO" id="GO:0000049">
    <property type="term" value="F:tRNA binding"/>
    <property type="evidence" value="ECO:0007669"/>
    <property type="project" value="TreeGrafter"/>
</dbReference>
<dbReference type="Gene3D" id="3.30.930.10">
    <property type="entry name" value="Bira Bifunctional Protein, Domain 2"/>
    <property type="match status" value="1"/>
</dbReference>
<dbReference type="EMBL" id="JOOZ01000056">
    <property type="protein sequence ID" value="OUL65652.1"/>
    <property type="molecule type" value="Genomic_DNA"/>
</dbReference>
<dbReference type="InterPro" id="IPR045864">
    <property type="entry name" value="aa-tRNA-synth_II/BPL/LPL"/>
</dbReference>
<evidence type="ECO:0000313" key="7">
    <source>
        <dbReference type="Proteomes" id="UP000195072"/>
    </source>
</evidence>
<name>A0A252EH78_9PROT</name>
<keyword evidence="1" id="KW-0436">Ligase</keyword>
<dbReference type="NCBIfam" id="TIGR00462">
    <property type="entry name" value="genX"/>
    <property type="match status" value="1"/>
</dbReference>
<dbReference type="Proteomes" id="UP000195072">
    <property type="component" value="Unassembled WGS sequence"/>
</dbReference>
<reference evidence="6 7" key="1">
    <citation type="submission" date="2014-06" db="EMBL/GenBank/DDBJ databases">
        <authorList>
            <person name="Ju J."/>
            <person name="Zhang J."/>
        </authorList>
    </citation>
    <scope>NUCLEOTIDE SEQUENCE [LARGE SCALE GENOMIC DNA]</scope>
    <source>
        <strain evidence="6">DmL_050</strain>
    </source>
</reference>
<evidence type="ECO:0000256" key="1">
    <source>
        <dbReference type="ARBA" id="ARBA00022598"/>
    </source>
</evidence>
<organism evidence="6 7">
    <name type="scientific">Acetobacter senegalensis</name>
    <dbReference type="NCBI Taxonomy" id="446692"/>
    <lineage>
        <taxon>Bacteria</taxon>
        <taxon>Pseudomonadati</taxon>
        <taxon>Pseudomonadota</taxon>
        <taxon>Alphaproteobacteria</taxon>
        <taxon>Acetobacterales</taxon>
        <taxon>Acetobacteraceae</taxon>
        <taxon>Acetobacter</taxon>
    </lineage>
</organism>
<dbReference type="GO" id="GO:0005829">
    <property type="term" value="C:cytosol"/>
    <property type="evidence" value="ECO:0007669"/>
    <property type="project" value="TreeGrafter"/>
</dbReference>
<gene>
    <name evidence="6" type="ORF">HK16_14595</name>
</gene>
<dbReference type="SUPFAM" id="SSF55681">
    <property type="entry name" value="Class II aaRS and biotin synthetases"/>
    <property type="match status" value="1"/>
</dbReference>
<accession>A0A252EH78</accession>
<proteinExistence type="predicted"/>
<evidence type="ECO:0000313" key="6">
    <source>
        <dbReference type="EMBL" id="OUL65652.1"/>
    </source>
</evidence>
<feature type="compositionally biased region" description="Polar residues" evidence="4">
    <location>
        <begin position="1"/>
        <end position="18"/>
    </location>
</feature>
<dbReference type="PANTHER" id="PTHR42918:SF6">
    <property type="entry name" value="ELONGATION FACTOR P--(R)-BETA-LYSINE LIGASE"/>
    <property type="match status" value="1"/>
</dbReference>
<dbReference type="GO" id="GO:0006430">
    <property type="term" value="P:lysyl-tRNA aminoacylation"/>
    <property type="evidence" value="ECO:0007669"/>
    <property type="project" value="InterPro"/>
</dbReference>
<dbReference type="Pfam" id="PF00152">
    <property type="entry name" value="tRNA-synt_2"/>
    <property type="match status" value="1"/>
</dbReference>
<dbReference type="NCBIfam" id="NF006828">
    <property type="entry name" value="PRK09350.1"/>
    <property type="match status" value="1"/>
</dbReference>
<protein>
    <submittedName>
        <fullName evidence="6">Lysyl-tRNA synthetase</fullName>
    </submittedName>
</protein>
<dbReference type="InterPro" id="IPR004525">
    <property type="entry name" value="EpmA"/>
</dbReference>
<dbReference type="InterPro" id="IPR004364">
    <property type="entry name" value="Aa-tRNA-synt_II"/>
</dbReference>
<dbReference type="GO" id="GO:0005524">
    <property type="term" value="F:ATP binding"/>
    <property type="evidence" value="ECO:0007669"/>
    <property type="project" value="UniProtKB-KW"/>
</dbReference>